<dbReference type="AlphaFoldDB" id="A0A0U3CUI0"/>
<name>A0A0U3CUI0_9BURK</name>
<dbReference type="EMBL" id="CP013729">
    <property type="protein sequence ID" value="ALV04982.1"/>
    <property type="molecule type" value="Genomic_DNA"/>
</dbReference>
<dbReference type="STRING" id="76731.RD2015_481"/>
<reference evidence="1 2" key="1">
    <citation type="submission" date="2015-12" db="EMBL/GenBank/DDBJ databases">
        <title>Complete genome of Roseateles depolymerans KCTC 42856.</title>
        <authorList>
            <person name="Kim K.M."/>
        </authorList>
    </citation>
    <scope>NUCLEOTIDE SEQUENCE [LARGE SCALE GENOMIC DNA]</scope>
    <source>
        <strain evidence="1 2">KCTC 42856</strain>
    </source>
</reference>
<organism evidence="1 2">
    <name type="scientific">Roseateles depolymerans</name>
    <dbReference type="NCBI Taxonomy" id="76731"/>
    <lineage>
        <taxon>Bacteria</taxon>
        <taxon>Pseudomonadati</taxon>
        <taxon>Pseudomonadota</taxon>
        <taxon>Betaproteobacteria</taxon>
        <taxon>Burkholderiales</taxon>
        <taxon>Sphaerotilaceae</taxon>
        <taxon>Roseateles</taxon>
    </lineage>
</organism>
<keyword evidence="2" id="KW-1185">Reference proteome</keyword>
<sequence length="60" mass="6660">MYADLPLENAAIKDVLKKTSMPSAKRQVVEVMVTEHRLSITRACRAAGLSRAAYYKVPPL</sequence>
<gene>
    <name evidence="1" type="ORF">RD2015_481</name>
</gene>
<dbReference type="Proteomes" id="UP000060699">
    <property type="component" value="Chromosome"/>
</dbReference>
<dbReference type="RefSeq" id="WP_058933535.1">
    <property type="nucleotide sequence ID" value="NZ_CP013729.1"/>
</dbReference>
<accession>A0A0U3CUI0</accession>
<evidence type="ECO:0000313" key="1">
    <source>
        <dbReference type="EMBL" id="ALV04982.1"/>
    </source>
</evidence>
<evidence type="ECO:0000313" key="2">
    <source>
        <dbReference type="Proteomes" id="UP000060699"/>
    </source>
</evidence>
<dbReference type="KEGG" id="rdp:RD2015_481"/>
<protein>
    <submittedName>
        <fullName evidence="1">Uncharacterized protein</fullName>
    </submittedName>
</protein>
<proteinExistence type="predicted"/>